<organism evidence="3 4">
    <name type="scientific">Dietzia psychralcaliphila</name>
    <dbReference type="NCBI Taxonomy" id="139021"/>
    <lineage>
        <taxon>Bacteria</taxon>
        <taxon>Bacillati</taxon>
        <taxon>Actinomycetota</taxon>
        <taxon>Actinomycetes</taxon>
        <taxon>Mycobacteriales</taxon>
        <taxon>Dietziaceae</taxon>
        <taxon>Dietzia</taxon>
    </lineage>
</organism>
<accession>A0AAD0JQE8</accession>
<dbReference type="EMBL" id="CP015453">
    <property type="protein sequence ID" value="AWH94517.1"/>
    <property type="molecule type" value="Genomic_DNA"/>
</dbReference>
<dbReference type="SUPFAM" id="SSF55797">
    <property type="entry name" value="PR-1-like"/>
    <property type="match status" value="1"/>
</dbReference>
<dbReference type="InterPro" id="IPR014044">
    <property type="entry name" value="CAP_dom"/>
</dbReference>
<dbReference type="RefSeq" id="WP_107748041.1">
    <property type="nucleotide sequence ID" value="NZ_CP015453.1"/>
</dbReference>
<evidence type="ECO:0000313" key="4">
    <source>
        <dbReference type="Proteomes" id="UP000244903"/>
    </source>
</evidence>
<keyword evidence="1" id="KW-0732">Signal</keyword>
<name>A0AAD0JQE8_9ACTN</name>
<feature type="signal peptide" evidence="1">
    <location>
        <begin position="1"/>
        <end position="23"/>
    </location>
</feature>
<dbReference type="Pfam" id="PF00188">
    <property type="entry name" value="CAP"/>
    <property type="match status" value="1"/>
</dbReference>
<dbReference type="InterPro" id="IPR035940">
    <property type="entry name" value="CAP_sf"/>
</dbReference>
<keyword evidence="4" id="KW-1185">Reference proteome</keyword>
<dbReference type="CDD" id="cd05379">
    <property type="entry name" value="CAP_bacterial"/>
    <property type="match status" value="1"/>
</dbReference>
<dbReference type="Proteomes" id="UP000244903">
    <property type="component" value="Chromosome"/>
</dbReference>
<evidence type="ECO:0000256" key="1">
    <source>
        <dbReference type="SAM" id="SignalP"/>
    </source>
</evidence>
<protein>
    <submittedName>
        <fullName evidence="3">SCP-like extracellular</fullName>
    </submittedName>
</protein>
<feature type="chain" id="PRO_5042165380" evidence="1">
    <location>
        <begin position="24"/>
        <end position="181"/>
    </location>
</feature>
<dbReference type="Gene3D" id="3.40.33.10">
    <property type="entry name" value="CAP"/>
    <property type="match status" value="1"/>
</dbReference>
<gene>
    <name evidence="3" type="ORF">A6048_02220</name>
</gene>
<evidence type="ECO:0000313" key="3">
    <source>
        <dbReference type="EMBL" id="AWH94517.1"/>
    </source>
</evidence>
<dbReference type="KEGG" id="dpc:A6048_02220"/>
<dbReference type="AlphaFoldDB" id="A0AAD0JQE8"/>
<dbReference type="PANTHER" id="PTHR31157">
    <property type="entry name" value="SCP DOMAIN-CONTAINING PROTEIN"/>
    <property type="match status" value="1"/>
</dbReference>
<feature type="domain" description="SCP" evidence="2">
    <location>
        <begin position="68"/>
        <end position="178"/>
    </location>
</feature>
<dbReference type="PANTHER" id="PTHR31157:SF26">
    <property type="entry name" value="SCP-LIKE EXTRACELLULAR PROTEIN"/>
    <property type="match status" value="1"/>
</dbReference>
<reference evidence="3 4" key="1">
    <citation type="submission" date="2016-04" db="EMBL/GenBank/DDBJ databases">
        <title>Complete genome sequence of the haloalkaliphilic hydrocarbon-degrading bacterium Dietzia psychralcaliphila ILA-1T, isolated from a drain of a fish product-processing plant.</title>
        <authorList>
            <person name="Zhao J."/>
            <person name="Hu B."/>
            <person name="Geng S."/>
            <person name="Nie Y."/>
            <person name="Tang Y."/>
        </authorList>
    </citation>
    <scope>NUCLEOTIDE SEQUENCE [LARGE SCALE GENOMIC DNA]</scope>
    <source>
        <strain evidence="3 4">ILA-1</strain>
    </source>
</reference>
<proteinExistence type="predicted"/>
<evidence type="ECO:0000259" key="2">
    <source>
        <dbReference type="Pfam" id="PF00188"/>
    </source>
</evidence>
<sequence length="181" mass="19290">MRRTSPRFAKSLAVCAAASMAVAGLGVPAASAQQVLVPGSSFGFNVGGGGTVPDLDPTSDEYRDQLIAATNAARVANGRAPLAVNDDLNDIATAWSQVQASVDDMYHNPVLRDQVPSGTTRWSENVLQNWRNATPQELVDQWMASYGHRINLLRTDHTAMGMGVAVAGSNKLYATQVFTRS</sequence>